<feature type="domain" description="Pvc16 N-terminal" evidence="1">
    <location>
        <begin position="9"/>
        <end position="209"/>
    </location>
</feature>
<reference evidence="2 3" key="1">
    <citation type="submission" date="2020-01" db="EMBL/GenBank/DDBJ databases">
        <title>Novel species isolated from a subtropical stream in China.</title>
        <authorList>
            <person name="Lu H."/>
        </authorList>
    </citation>
    <scope>NUCLEOTIDE SEQUENCE [LARGE SCALE GENOMIC DNA]</scope>
    <source>
        <strain evidence="2 3">FT82W</strain>
    </source>
</reference>
<name>A0A845GDU3_9BURK</name>
<dbReference type="AlphaFoldDB" id="A0A845GDU3"/>
<evidence type="ECO:0000313" key="2">
    <source>
        <dbReference type="EMBL" id="MYM91007.1"/>
    </source>
</evidence>
<protein>
    <submittedName>
        <fullName evidence="2">DUF4255 domain-containing protein</fullName>
    </submittedName>
</protein>
<dbReference type="Pfam" id="PF14065">
    <property type="entry name" value="Pvc16_N"/>
    <property type="match status" value="1"/>
</dbReference>
<proteinExistence type="predicted"/>
<dbReference type="InterPro" id="IPR025351">
    <property type="entry name" value="Pvc16_N"/>
</dbReference>
<accession>A0A845GDU3</accession>
<dbReference type="Proteomes" id="UP000470302">
    <property type="component" value="Unassembled WGS sequence"/>
</dbReference>
<organism evidence="2 3">
    <name type="scientific">Duganella vulcania</name>
    <dbReference type="NCBI Taxonomy" id="2692166"/>
    <lineage>
        <taxon>Bacteria</taxon>
        <taxon>Pseudomonadati</taxon>
        <taxon>Pseudomonadota</taxon>
        <taxon>Betaproteobacteria</taxon>
        <taxon>Burkholderiales</taxon>
        <taxon>Oxalobacteraceae</taxon>
        <taxon>Telluria group</taxon>
        <taxon>Duganella</taxon>
    </lineage>
</organism>
<dbReference type="EMBL" id="WWCW01000156">
    <property type="protein sequence ID" value="MYM91007.1"/>
    <property type="molecule type" value="Genomic_DNA"/>
</dbReference>
<gene>
    <name evidence="2" type="ORF">GTP91_28015</name>
</gene>
<evidence type="ECO:0000259" key="1">
    <source>
        <dbReference type="Pfam" id="PF14065"/>
    </source>
</evidence>
<dbReference type="RefSeq" id="WP_161099709.1">
    <property type="nucleotide sequence ID" value="NZ_WWCW01000156.1"/>
</dbReference>
<sequence>MSSPLALAAVTAILKDVLNDGLINNDLAQVGSLLVTALPPDRIPVGETEENRLNLFLYQITPNQGWRNVGLPSQGPGGERLSNAPLALNLHYMLTAYGSSDLNAEILLGYAMEILGDMPVLPRAAIRRSLSPNNPVNVNLIPPDTDGRTAIDLADQLELVKITPNYPSADELSRLWTAMQARYRPTVVYQVSTVLIQHNRPVRSPLPVLQRGAGDQGVHSQPDLQVPPSSIPTLTSIAIVSADGFHLTAELGDTLALTGAKLSGDTVTAEFRHALLPVPLELPLAAGATPQKALVALPPSGSGTADSDWPAGQYTVALRIDSAGKPTRRTNELGFSLSPRLSPQPTLSPPPGPFDLTLHVFPEIWPGQRIDIFVGGEPFRPATVAAKSAQITVALAGLAPSETPLPVALRVDGVDSILVRDLGAQPPSFDPLQSITVPG</sequence>
<comment type="caution">
    <text evidence="2">The sequence shown here is derived from an EMBL/GenBank/DDBJ whole genome shotgun (WGS) entry which is preliminary data.</text>
</comment>
<evidence type="ECO:0000313" key="3">
    <source>
        <dbReference type="Proteomes" id="UP000470302"/>
    </source>
</evidence>